<dbReference type="PANTHER" id="PTHR14952:SF9">
    <property type="entry name" value="EF-HAND DOMAIN-CONTAINING PROTEIN"/>
    <property type="match status" value="1"/>
</dbReference>
<proteinExistence type="inferred from homology"/>
<evidence type="ECO:0000256" key="4">
    <source>
        <dbReference type="ARBA" id="ARBA00023273"/>
    </source>
</evidence>
<keyword evidence="2" id="KW-0282">Flagellum</keyword>
<protein>
    <submittedName>
        <fullName evidence="7">Uncharacterized protein</fullName>
    </submittedName>
</protein>
<accession>A0A9P0CLI2</accession>
<dbReference type="GO" id="GO:0031514">
    <property type="term" value="C:motile cilium"/>
    <property type="evidence" value="ECO:0007669"/>
    <property type="project" value="UniProtKB-SubCell"/>
</dbReference>
<keyword evidence="8" id="KW-1185">Reference proteome</keyword>
<evidence type="ECO:0000256" key="6">
    <source>
        <dbReference type="SAM" id="MobiDB-lite"/>
    </source>
</evidence>
<evidence type="ECO:0000256" key="5">
    <source>
        <dbReference type="ARBA" id="ARBA00035651"/>
    </source>
</evidence>
<keyword evidence="4" id="KW-0966">Cell projection</keyword>
<comment type="similarity">
    <text evidence="5">Belongs to the ropporin family.</text>
</comment>
<gene>
    <name evidence="7" type="ORF">PSYICH_LOCUS4701</name>
</gene>
<sequence length="184" mass="20800">MLCLGGFTNHKAIHWLKFVGLCAAHLTDNLTNTMTLICEIMTEEPEGGSAMIPFEIFMDLYIFLAKIDASKPQVLKNIHFGDAVLNVYKRLSDRDLAIEKTSEVEEEEESQKSESIESIDLDLEKEVSKEDISCPSLVGDDHYSVDYYYDQVLETAQMEEEGSNRGIASVWSNFNSSDVRDDRS</sequence>
<reference evidence="7" key="1">
    <citation type="submission" date="2022-01" db="EMBL/GenBank/DDBJ databases">
        <authorList>
            <person name="King R."/>
        </authorList>
    </citation>
    <scope>NUCLEOTIDE SEQUENCE</scope>
</reference>
<name>A0A9P0CLI2_9CUCU</name>
<feature type="region of interest" description="Disordered" evidence="6">
    <location>
        <begin position="101"/>
        <end position="120"/>
    </location>
</feature>
<evidence type="ECO:0000313" key="8">
    <source>
        <dbReference type="Proteomes" id="UP001153636"/>
    </source>
</evidence>
<dbReference type="EMBL" id="OV651827">
    <property type="protein sequence ID" value="CAH1103786.1"/>
    <property type="molecule type" value="Genomic_DNA"/>
</dbReference>
<dbReference type="PANTHER" id="PTHR14952">
    <property type="entry name" value="ROPPORIN-1-LIKE PROTEIN"/>
    <property type="match status" value="1"/>
</dbReference>
<evidence type="ECO:0000256" key="1">
    <source>
        <dbReference type="ARBA" id="ARBA00004230"/>
    </source>
</evidence>
<evidence type="ECO:0000256" key="2">
    <source>
        <dbReference type="ARBA" id="ARBA00022846"/>
    </source>
</evidence>
<organism evidence="7 8">
    <name type="scientific">Psylliodes chrysocephalus</name>
    <dbReference type="NCBI Taxonomy" id="3402493"/>
    <lineage>
        <taxon>Eukaryota</taxon>
        <taxon>Metazoa</taxon>
        <taxon>Ecdysozoa</taxon>
        <taxon>Arthropoda</taxon>
        <taxon>Hexapoda</taxon>
        <taxon>Insecta</taxon>
        <taxon>Pterygota</taxon>
        <taxon>Neoptera</taxon>
        <taxon>Endopterygota</taxon>
        <taxon>Coleoptera</taxon>
        <taxon>Polyphaga</taxon>
        <taxon>Cucujiformia</taxon>
        <taxon>Chrysomeloidea</taxon>
        <taxon>Chrysomelidae</taxon>
        <taxon>Galerucinae</taxon>
        <taxon>Alticini</taxon>
        <taxon>Psylliodes</taxon>
    </lineage>
</organism>
<comment type="subcellular location">
    <subcellularLocation>
        <location evidence="1">Cell projection</location>
        <location evidence="1">Cilium</location>
        <location evidence="1">Flagellum</location>
    </subcellularLocation>
</comment>
<keyword evidence="3" id="KW-0969">Cilium</keyword>
<dbReference type="OrthoDB" id="10067602at2759"/>
<dbReference type="AlphaFoldDB" id="A0A9P0CLI2"/>
<evidence type="ECO:0000256" key="3">
    <source>
        <dbReference type="ARBA" id="ARBA00023069"/>
    </source>
</evidence>
<evidence type="ECO:0000313" key="7">
    <source>
        <dbReference type="EMBL" id="CAH1103786.1"/>
    </source>
</evidence>
<dbReference type="Proteomes" id="UP001153636">
    <property type="component" value="Chromosome 15"/>
</dbReference>